<protein>
    <submittedName>
        <fullName evidence="1">Uncharacterized protein</fullName>
    </submittedName>
</protein>
<proteinExistence type="predicted"/>
<dbReference type="EMBL" id="JRHC01000005">
    <property type="protein sequence ID" value="KJF42512.1"/>
    <property type="molecule type" value="Genomic_DNA"/>
</dbReference>
<dbReference type="AlphaFoldDB" id="A0A0D8J6I8"/>
<evidence type="ECO:0000313" key="2">
    <source>
        <dbReference type="Proteomes" id="UP000032544"/>
    </source>
</evidence>
<reference evidence="1 2" key="1">
    <citation type="submission" date="2014-09" db="EMBL/GenBank/DDBJ databases">
        <title>Draft Genome Sequence of Draconibacterium sp. JN14CK-3.</title>
        <authorList>
            <person name="Dong C."/>
            <person name="Lai Q."/>
            <person name="Shao Z."/>
        </authorList>
    </citation>
    <scope>NUCLEOTIDE SEQUENCE [LARGE SCALE GENOMIC DNA]</scope>
    <source>
        <strain evidence="1 2">JN14CK-3</strain>
    </source>
</reference>
<accession>A0A0D8J6I8</accession>
<organism evidence="1 2">
    <name type="scientific">Draconibacterium sediminis</name>
    <dbReference type="NCBI Taxonomy" id="1544798"/>
    <lineage>
        <taxon>Bacteria</taxon>
        <taxon>Pseudomonadati</taxon>
        <taxon>Bacteroidota</taxon>
        <taxon>Bacteroidia</taxon>
        <taxon>Marinilabiliales</taxon>
        <taxon>Prolixibacteraceae</taxon>
        <taxon>Draconibacterium</taxon>
    </lineage>
</organism>
<evidence type="ECO:0000313" key="1">
    <source>
        <dbReference type="EMBL" id="KJF42512.1"/>
    </source>
</evidence>
<dbReference type="Proteomes" id="UP000032544">
    <property type="component" value="Unassembled WGS sequence"/>
</dbReference>
<comment type="caution">
    <text evidence="1">The sequence shown here is derived from an EMBL/GenBank/DDBJ whole genome shotgun (WGS) entry which is preliminary data.</text>
</comment>
<name>A0A0D8J6I8_9BACT</name>
<gene>
    <name evidence="1" type="ORF">LH29_18355</name>
</gene>
<keyword evidence="2" id="KW-1185">Reference proteome</keyword>
<sequence length="64" mass="7605">MALCIKIREYPKQHSSHNQLTDRMSQPHKIIQKQFQESGNMYEKVAELGIKKTETINYYLCFLT</sequence>